<keyword evidence="3" id="KW-1185">Reference proteome</keyword>
<gene>
    <name evidence="2" type="ORF">PQR08_29790</name>
</gene>
<dbReference type="Proteomes" id="UP001629462">
    <property type="component" value="Unassembled WGS sequence"/>
</dbReference>
<dbReference type="EMBL" id="JAQQDB010000037">
    <property type="protein sequence ID" value="MFM0521626.1"/>
    <property type="molecule type" value="Genomic_DNA"/>
</dbReference>
<dbReference type="Pfam" id="PF06855">
    <property type="entry name" value="YozE_SAM_like"/>
    <property type="match status" value="1"/>
</dbReference>
<name>A0ABW9CST4_9BURK</name>
<dbReference type="InterPro" id="IPR023089">
    <property type="entry name" value="YozE_SAM-like"/>
</dbReference>
<dbReference type="SUPFAM" id="SSF140652">
    <property type="entry name" value="YozE-like"/>
    <property type="match status" value="1"/>
</dbReference>
<protein>
    <submittedName>
        <fullName evidence="2">YozE family protein</fullName>
    </submittedName>
</protein>
<dbReference type="RefSeq" id="WP_408163311.1">
    <property type="nucleotide sequence ID" value="NZ_JAQQDB010000037.1"/>
</dbReference>
<evidence type="ECO:0000313" key="3">
    <source>
        <dbReference type="Proteomes" id="UP001629462"/>
    </source>
</evidence>
<dbReference type="Gene3D" id="1.10.150.260">
    <property type="entry name" value="YozE SAM-like"/>
    <property type="match status" value="1"/>
</dbReference>
<dbReference type="InterPro" id="IPR036806">
    <property type="entry name" value="YozE_SAM-like_sf"/>
</dbReference>
<evidence type="ECO:0000313" key="2">
    <source>
        <dbReference type="EMBL" id="MFM0521626.1"/>
    </source>
</evidence>
<evidence type="ECO:0000259" key="1">
    <source>
        <dbReference type="Pfam" id="PF06855"/>
    </source>
</evidence>
<proteinExistence type="predicted"/>
<organism evidence="2 3">
    <name type="scientific">Caballeronia jiangsuensis</name>
    <dbReference type="NCBI Taxonomy" id="1458357"/>
    <lineage>
        <taxon>Bacteria</taxon>
        <taxon>Pseudomonadati</taxon>
        <taxon>Pseudomonadota</taxon>
        <taxon>Betaproteobacteria</taxon>
        <taxon>Burkholderiales</taxon>
        <taxon>Burkholderiaceae</taxon>
        <taxon>Caballeronia</taxon>
    </lineage>
</organism>
<reference evidence="2 3" key="1">
    <citation type="journal article" date="2024" name="Chem. Sci.">
        <title>Discovery of megapolipeptins by genome mining of a Burkholderiales bacteria collection.</title>
        <authorList>
            <person name="Paulo B.S."/>
            <person name="Recchia M.J.J."/>
            <person name="Lee S."/>
            <person name="Fergusson C.H."/>
            <person name="Romanowski S.B."/>
            <person name="Hernandez A."/>
            <person name="Krull N."/>
            <person name="Liu D.Y."/>
            <person name="Cavanagh H."/>
            <person name="Bos A."/>
            <person name="Gray C.A."/>
            <person name="Murphy B.T."/>
            <person name="Linington R.G."/>
            <person name="Eustaquio A.S."/>
        </authorList>
    </citation>
    <scope>NUCLEOTIDE SEQUENCE [LARGE SCALE GENOMIC DNA]</scope>
    <source>
        <strain evidence="2 3">RL17-374-BIF-D</strain>
    </source>
</reference>
<accession>A0ABW9CST4</accession>
<comment type="caution">
    <text evidence="2">The sequence shown here is derived from an EMBL/GenBank/DDBJ whole genome shotgun (WGS) entry which is preliminary data.</text>
</comment>
<feature type="domain" description="YozE SAM-like" evidence="1">
    <location>
        <begin position="160"/>
        <end position="220"/>
    </location>
</feature>
<sequence>MSNPLSAPQLEQLRRNAKRLARREAIPLNEAQDRLAQQHGFSNWALLKKHTPNREPILPQPSVQADSRVRYYFHGDQKEEDANLYYCVHCDLSFLLGHFAAEHGPTTVERYIRQLETADARPTGWHRTHRRPANAVNALDEEVRRFRAEAALREASRSAFHRWLVAQADRGDQVGDIAHDIKRDTGFPVAETRFDELIAYLESKTGHHVILSAFRRAHVEFALLNQTRS</sequence>